<dbReference type="AlphaFoldDB" id="A0AAD5Q3S1"/>
<dbReference type="EMBL" id="JAKCXM010006093">
    <property type="protein sequence ID" value="KAJ0388857.1"/>
    <property type="molecule type" value="Genomic_DNA"/>
</dbReference>
<dbReference type="Proteomes" id="UP001209570">
    <property type="component" value="Unassembled WGS sequence"/>
</dbReference>
<reference evidence="1" key="1">
    <citation type="submission" date="2021-12" db="EMBL/GenBank/DDBJ databases">
        <title>Prjna785345.</title>
        <authorList>
            <person name="Rujirawat T."/>
            <person name="Krajaejun T."/>
        </authorList>
    </citation>
    <scope>NUCLEOTIDE SEQUENCE</scope>
    <source>
        <strain evidence="1">Pi057C3</strain>
    </source>
</reference>
<keyword evidence="2" id="KW-1185">Reference proteome</keyword>
<name>A0AAD5Q3S1_PYTIN</name>
<evidence type="ECO:0000313" key="1">
    <source>
        <dbReference type="EMBL" id="KAJ0388857.1"/>
    </source>
</evidence>
<sequence length="73" mass="8160">MYVTVLRSIEDDVFIHDRSLSLSRLHSDLDSTKIDAFDVSVPTGEFNLTKLSASFAQFKDIPSVVFNAPVLDK</sequence>
<evidence type="ECO:0000313" key="2">
    <source>
        <dbReference type="Proteomes" id="UP001209570"/>
    </source>
</evidence>
<comment type="caution">
    <text evidence="1">The sequence shown here is derived from an EMBL/GenBank/DDBJ whole genome shotgun (WGS) entry which is preliminary data.</text>
</comment>
<protein>
    <submittedName>
        <fullName evidence="1">Uncharacterized protein</fullName>
    </submittedName>
</protein>
<organism evidence="1 2">
    <name type="scientific">Pythium insidiosum</name>
    <name type="common">Pythiosis disease agent</name>
    <dbReference type="NCBI Taxonomy" id="114742"/>
    <lineage>
        <taxon>Eukaryota</taxon>
        <taxon>Sar</taxon>
        <taxon>Stramenopiles</taxon>
        <taxon>Oomycota</taxon>
        <taxon>Peronosporomycetes</taxon>
        <taxon>Pythiales</taxon>
        <taxon>Pythiaceae</taxon>
        <taxon>Pythium</taxon>
    </lineage>
</organism>
<gene>
    <name evidence="1" type="ORF">P43SY_011049</name>
</gene>
<proteinExistence type="predicted"/>
<accession>A0AAD5Q3S1</accession>